<keyword evidence="1" id="KW-0479">Metal-binding</keyword>
<dbReference type="PANTHER" id="PTHR47592:SF29">
    <property type="entry name" value="ZINC FINGER, CCHC-TYPE"/>
    <property type="match status" value="1"/>
</dbReference>
<evidence type="ECO:0000313" key="4">
    <source>
        <dbReference type="EMBL" id="KAJ0192048.1"/>
    </source>
</evidence>
<dbReference type="InterPro" id="IPR013103">
    <property type="entry name" value="RVT_2"/>
</dbReference>
<accession>A0A9R1USB1</accession>
<dbReference type="SUPFAM" id="SSF53098">
    <property type="entry name" value="Ribonuclease H-like"/>
    <property type="match status" value="1"/>
</dbReference>
<dbReference type="Pfam" id="PF07727">
    <property type="entry name" value="RVT_2"/>
    <property type="match status" value="1"/>
</dbReference>
<dbReference type="Pfam" id="PF14223">
    <property type="entry name" value="Retrotran_gag_2"/>
    <property type="match status" value="1"/>
</dbReference>
<evidence type="ECO:0000256" key="1">
    <source>
        <dbReference type="PROSITE-ProRule" id="PRU00047"/>
    </source>
</evidence>
<name>A0A9R1USB1_LACSA</name>
<dbReference type="InterPro" id="IPR054722">
    <property type="entry name" value="PolX-like_BBD"/>
</dbReference>
<keyword evidence="1" id="KW-0862">Zinc</keyword>
<dbReference type="AlphaFoldDB" id="A0A9R1USB1"/>
<dbReference type="PANTHER" id="PTHR47592">
    <property type="entry name" value="PBF68 PROTEIN"/>
    <property type="match status" value="1"/>
</dbReference>
<evidence type="ECO:0000313" key="5">
    <source>
        <dbReference type="Proteomes" id="UP000235145"/>
    </source>
</evidence>
<protein>
    <recommendedName>
        <fullName evidence="3">CCHC-type domain-containing protein</fullName>
    </recommendedName>
</protein>
<comment type="caution">
    <text evidence="4">The sequence shown here is derived from an EMBL/GenBank/DDBJ whole genome shotgun (WGS) entry which is preliminary data.</text>
</comment>
<organism evidence="4 5">
    <name type="scientific">Lactuca sativa</name>
    <name type="common">Garden lettuce</name>
    <dbReference type="NCBI Taxonomy" id="4236"/>
    <lineage>
        <taxon>Eukaryota</taxon>
        <taxon>Viridiplantae</taxon>
        <taxon>Streptophyta</taxon>
        <taxon>Embryophyta</taxon>
        <taxon>Tracheophyta</taxon>
        <taxon>Spermatophyta</taxon>
        <taxon>Magnoliopsida</taxon>
        <taxon>eudicotyledons</taxon>
        <taxon>Gunneridae</taxon>
        <taxon>Pentapetalae</taxon>
        <taxon>asterids</taxon>
        <taxon>campanulids</taxon>
        <taxon>Asterales</taxon>
        <taxon>Asteraceae</taxon>
        <taxon>Cichorioideae</taxon>
        <taxon>Cichorieae</taxon>
        <taxon>Lactucinae</taxon>
        <taxon>Lactuca</taxon>
    </lineage>
</organism>
<dbReference type="GO" id="GO:0008270">
    <property type="term" value="F:zinc ion binding"/>
    <property type="evidence" value="ECO:0007669"/>
    <property type="project" value="UniProtKB-KW"/>
</dbReference>
<dbReference type="GO" id="GO:0003676">
    <property type="term" value="F:nucleic acid binding"/>
    <property type="evidence" value="ECO:0007669"/>
    <property type="project" value="InterPro"/>
</dbReference>
<dbReference type="Pfam" id="PF13976">
    <property type="entry name" value="gag_pre-integrs"/>
    <property type="match status" value="1"/>
</dbReference>
<feature type="region of interest" description="Disordered" evidence="2">
    <location>
        <begin position="279"/>
        <end position="302"/>
    </location>
</feature>
<dbReference type="PROSITE" id="PS50158">
    <property type="entry name" value="ZF_CCHC"/>
    <property type="match status" value="1"/>
</dbReference>
<reference evidence="4 5" key="1">
    <citation type="journal article" date="2017" name="Nat. Commun.">
        <title>Genome assembly with in vitro proximity ligation data and whole-genome triplication in lettuce.</title>
        <authorList>
            <person name="Reyes-Chin-Wo S."/>
            <person name="Wang Z."/>
            <person name="Yang X."/>
            <person name="Kozik A."/>
            <person name="Arikit S."/>
            <person name="Song C."/>
            <person name="Xia L."/>
            <person name="Froenicke L."/>
            <person name="Lavelle D.O."/>
            <person name="Truco M.J."/>
            <person name="Xia R."/>
            <person name="Zhu S."/>
            <person name="Xu C."/>
            <person name="Xu H."/>
            <person name="Xu X."/>
            <person name="Cox K."/>
            <person name="Korf I."/>
            <person name="Meyers B.C."/>
            <person name="Michelmore R.W."/>
        </authorList>
    </citation>
    <scope>NUCLEOTIDE SEQUENCE [LARGE SCALE GENOMIC DNA]</scope>
    <source>
        <strain evidence="5">cv. Salinas</strain>
        <tissue evidence="4">Seedlings</tissue>
    </source>
</reference>
<dbReference type="InterPro" id="IPR025724">
    <property type="entry name" value="GAG-pre-integrase_dom"/>
</dbReference>
<evidence type="ECO:0000256" key="2">
    <source>
        <dbReference type="SAM" id="MobiDB-lite"/>
    </source>
</evidence>
<keyword evidence="1" id="KW-0863">Zinc-finger</keyword>
<proteinExistence type="predicted"/>
<dbReference type="InterPro" id="IPR012337">
    <property type="entry name" value="RNaseH-like_sf"/>
</dbReference>
<gene>
    <name evidence="4" type="ORF">LSAT_V11C800439930</name>
</gene>
<dbReference type="EMBL" id="NBSK02000008">
    <property type="protein sequence ID" value="KAJ0192048.1"/>
    <property type="molecule type" value="Genomic_DNA"/>
</dbReference>
<evidence type="ECO:0000259" key="3">
    <source>
        <dbReference type="PROSITE" id="PS50158"/>
    </source>
</evidence>
<dbReference type="InterPro" id="IPR001878">
    <property type="entry name" value="Znf_CCHC"/>
</dbReference>
<dbReference type="SMART" id="SM00343">
    <property type="entry name" value="ZnF_C2HC"/>
    <property type="match status" value="1"/>
</dbReference>
<feature type="region of interest" description="Disordered" evidence="2">
    <location>
        <begin position="225"/>
        <end position="247"/>
    </location>
</feature>
<sequence>MAGNSLKDMNTSFDKLEKFQGQDFRCWQKKMHFWLTTLKVFYALSTPKLEEVEDASLEQIKSSSKWKNDNYICLGHILNGMCNSLFNTHQNIETASELWNTLEAKYIAEDASSKKFIVSDFNNYKMVDSRSLMERYNEILRIYGQFKQHNMSMDISFVVSSVIDKLPPSWKDFKHHLKHRKEEICLIQLGSHLKIEERLRDQENDKGTGKGKSDFGQPQVRMIEYDKEDNSNHKGKGKKCKYEGNKKKSNKKYKDSKEIVCWKCHLKGHMKRDCRVKLGHKGASGSGKDGASGGSGSHDQSATKGQITIDVLSSVFNVMLLTPEVSFVHGVDTDSWWLDIYSIHHVCNDERWFTKLNIVNKGSALQMADEGSKPILGTGVVSIKFASGKTINSFDVLYVPKVRKNLVSSGLLNCMCYKQVIESNKYVLSKCGIFVGFGYYCERVFKLNVMSCFASHVKSTCMTSASNLYNSILWHNRLGHIHFKRMVDMSKSGLIPAFDINSEKCKTCMLTKIMKQPFPNVNRKSEVLELIHSDLCDFHATPSLGNKEYIVTFIDDSSRFSYVYLLHSKNEALEKFKVYKTEVELQLEHSKGYRLYVREPNEAYFVHTIIESRDAIFDELRYSSIQRPKDLIPSTSEVPKSDVKEVVSIPETQQLCKSKQVRVAKNFGKDFQLFLVEGMRDNVEKQYSYSSHLETDPKTFKEAMESRDVAFWKEAVDEEMSSIMKNNVWVLSDLPPGSKPLGCKWIFKNKMKVDGAIDKFKARLIIQGFRQKAGINYFDTYAQSRFDSSGSGMIICNIQNFSKGKEAIAKGKQEDQLPEDLRSRTSRLRVGTGRFTELEPEGSQSWVHAPTEL</sequence>
<dbReference type="Proteomes" id="UP000235145">
    <property type="component" value="Unassembled WGS sequence"/>
</dbReference>
<keyword evidence="5" id="KW-1185">Reference proteome</keyword>
<feature type="compositionally biased region" description="Gly residues" evidence="2">
    <location>
        <begin position="282"/>
        <end position="296"/>
    </location>
</feature>
<feature type="domain" description="CCHC-type" evidence="3">
    <location>
        <begin position="261"/>
        <end position="275"/>
    </location>
</feature>
<dbReference type="Pfam" id="PF22936">
    <property type="entry name" value="Pol_BBD"/>
    <property type="match status" value="1"/>
</dbReference>